<feature type="domain" description="Carbohydrate binding module family 25" evidence="1">
    <location>
        <begin position="37"/>
        <end position="120"/>
    </location>
</feature>
<dbReference type="AlphaFoldDB" id="A0A4R2RUS0"/>
<gene>
    <name evidence="2" type="ORF">EDD73_10412</name>
</gene>
<dbReference type="EMBL" id="SLXT01000004">
    <property type="protein sequence ID" value="TCP68110.1"/>
    <property type="molecule type" value="Genomic_DNA"/>
</dbReference>
<name>A0A4R2RUS0_9FIRM</name>
<accession>A0A4R2RUS0</accession>
<keyword evidence="3" id="KW-1185">Reference proteome</keyword>
<evidence type="ECO:0000259" key="1">
    <source>
        <dbReference type="SMART" id="SM01066"/>
    </source>
</evidence>
<comment type="caution">
    <text evidence="2">The sequence shown here is derived from an EMBL/GenBank/DDBJ whole genome shotgun (WGS) entry which is preliminary data.</text>
</comment>
<dbReference type="InterPro" id="IPR013783">
    <property type="entry name" value="Ig-like_fold"/>
</dbReference>
<dbReference type="Gene3D" id="2.60.40.10">
    <property type="entry name" value="Immunoglobulins"/>
    <property type="match status" value="1"/>
</dbReference>
<dbReference type="SMART" id="SM01066">
    <property type="entry name" value="CBM_25"/>
    <property type="match status" value="1"/>
</dbReference>
<proteinExistence type="predicted"/>
<dbReference type="Proteomes" id="UP000294813">
    <property type="component" value="Unassembled WGS sequence"/>
</dbReference>
<evidence type="ECO:0000313" key="3">
    <source>
        <dbReference type="Proteomes" id="UP000294813"/>
    </source>
</evidence>
<dbReference type="InterPro" id="IPR005085">
    <property type="entry name" value="CBM25"/>
</dbReference>
<evidence type="ECO:0000313" key="2">
    <source>
        <dbReference type="EMBL" id="TCP68110.1"/>
    </source>
</evidence>
<organism evidence="2 3">
    <name type="scientific">Heliophilum fasciatum</name>
    <dbReference type="NCBI Taxonomy" id="35700"/>
    <lineage>
        <taxon>Bacteria</taxon>
        <taxon>Bacillati</taxon>
        <taxon>Bacillota</taxon>
        <taxon>Clostridia</taxon>
        <taxon>Eubacteriales</taxon>
        <taxon>Heliobacteriaceae</taxon>
        <taxon>Heliophilum</taxon>
    </lineage>
</organism>
<dbReference type="RefSeq" id="WP_131918143.1">
    <property type="nucleotide sequence ID" value="NZ_JAOQNU010000004.1"/>
</dbReference>
<protein>
    <submittedName>
        <fullName evidence="2">Putative carbohydrate-binding protein with starch-binding CBM53</fullName>
    </submittedName>
</protein>
<dbReference type="GO" id="GO:2001070">
    <property type="term" value="F:starch binding"/>
    <property type="evidence" value="ECO:0007669"/>
    <property type="project" value="InterPro"/>
</dbReference>
<sequence>MSNLKYSNFEEDNRIEAMANHTYPGGVRVDPMPITAGQDVTILYSGLLANSGADQVFLHLGYGDSDKWEDTQELRMEKLGWGWAKVISADDWGRTMNLCFRDSASNWDNNSGHNWSFQIHNG</sequence>
<dbReference type="OrthoDB" id="1683298at2"/>
<dbReference type="Pfam" id="PF16760">
    <property type="entry name" value="CBM53"/>
    <property type="match status" value="1"/>
</dbReference>
<reference evidence="2 3" key="1">
    <citation type="submission" date="2019-03" db="EMBL/GenBank/DDBJ databases">
        <title>Genomic Encyclopedia of Type Strains, Phase IV (KMG-IV): sequencing the most valuable type-strain genomes for metagenomic binning, comparative biology and taxonomic classification.</title>
        <authorList>
            <person name="Goeker M."/>
        </authorList>
    </citation>
    <scope>NUCLEOTIDE SEQUENCE [LARGE SCALE GENOMIC DNA]</scope>
    <source>
        <strain evidence="2 3">DSM 11170</strain>
    </source>
</reference>